<dbReference type="CDD" id="cd00033">
    <property type="entry name" value="CCP"/>
    <property type="match status" value="1"/>
</dbReference>
<dbReference type="SUPFAM" id="SSF57424">
    <property type="entry name" value="LDL receptor-like module"/>
    <property type="match status" value="1"/>
</dbReference>
<dbReference type="Pfam" id="PF00057">
    <property type="entry name" value="Ldl_recept_a"/>
    <property type="match status" value="1"/>
</dbReference>
<dbReference type="Gene3D" id="2.40.10.10">
    <property type="entry name" value="Trypsin-like serine proteases"/>
    <property type="match status" value="1"/>
</dbReference>
<dbReference type="Gene3D" id="2.10.70.10">
    <property type="entry name" value="Complement Module, domain 1"/>
    <property type="match status" value="1"/>
</dbReference>
<evidence type="ECO:0000256" key="1">
    <source>
        <dbReference type="ARBA" id="ARBA00023157"/>
    </source>
</evidence>
<dbReference type="PROSITE" id="PS50068">
    <property type="entry name" value="LDLRA_2"/>
    <property type="match status" value="1"/>
</dbReference>
<dbReference type="EMBL" id="JTDY01003153">
    <property type="protein sequence ID" value="KOB70059.1"/>
    <property type="molecule type" value="Genomic_DNA"/>
</dbReference>
<sequence length="411" mass="45692">MQCLNGDWNYIAKCLPDSMALVVGGQRVKRGQLPWHAGIYRKTVTPYLQICGGSLISTNVVISAAHCFWNDLEKQLPASQFAVAVGKLYRPWDDPMDQSQKSDVKVIHVPARYQGAGAHDQDDIAVVVSAHEFQFNTYIRPVCLNFDYRFEIQQLGDSGGGLAYSSSPMGVERYYLRGVVSTAPTSDSACNTAVYTSFTSITKHEQFIKQFWIESGEFRCQEGSFITATNYCDGARDCADGSDETEDACSTKICSDYLFRCAYGACVDRGATCNGVLLISRTETFYRSSEVSCTLPPYPEHGAYTTDVAGAEPGQGYERVTLSNVTCERGYAARGSISQEFSCSNGVWTESIPRCVSQTLAQAYTHAHWDAGNPTHEDNHPYVYMRRDGAFFNWHDDYQFAFVCEKEHNAT</sequence>
<evidence type="ECO:0000256" key="2">
    <source>
        <dbReference type="PROSITE-ProRule" id="PRU00124"/>
    </source>
</evidence>
<dbReference type="InterPro" id="IPR001254">
    <property type="entry name" value="Trypsin_dom"/>
</dbReference>
<dbReference type="InterPro" id="IPR035976">
    <property type="entry name" value="Sushi/SCR/CCP_sf"/>
</dbReference>
<accession>A0A0L7L433</accession>
<comment type="caution">
    <text evidence="6">The sequence shown here is derived from an EMBL/GenBank/DDBJ whole genome shotgun (WGS) entry which is preliminary data.</text>
</comment>
<evidence type="ECO:0000256" key="3">
    <source>
        <dbReference type="PROSITE-ProRule" id="PRU00302"/>
    </source>
</evidence>
<dbReference type="PROSITE" id="PS00134">
    <property type="entry name" value="TRYPSIN_HIS"/>
    <property type="match status" value="1"/>
</dbReference>
<dbReference type="CDD" id="cd00112">
    <property type="entry name" value="LDLa"/>
    <property type="match status" value="1"/>
</dbReference>
<dbReference type="Gene3D" id="4.10.400.10">
    <property type="entry name" value="Low-density Lipoprotein Receptor"/>
    <property type="match status" value="1"/>
</dbReference>
<dbReference type="SMART" id="SM00020">
    <property type="entry name" value="Tryp_SPc"/>
    <property type="match status" value="1"/>
</dbReference>
<feature type="non-terminal residue" evidence="6">
    <location>
        <position position="1"/>
    </location>
</feature>
<keyword evidence="3" id="KW-0768">Sushi</keyword>
<keyword evidence="7" id="KW-1185">Reference proteome</keyword>
<keyword evidence="1 2" id="KW-1015">Disulfide bond</keyword>
<dbReference type="AlphaFoldDB" id="A0A0L7L433"/>
<evidence type="ECO:0000259" key="4">
    <source>
        <dbReference type="PROSITE" id="PS50240"/>
    </source>
</evidence>
<dbReference type="InterPro" id="IPR002172">
    <property type="entry name" value="LDrepeatLR_classA_rpt"/>
</dbReference>
<protein>
    <submittedName>
        <fullName evidence="6">Hemolymph protein 14</fullName>
    </submittedName>
</protein>
<dbReference type="InterPro" id="IPR018114">
    <property type="entry name" value="TRYPSIN_HIS"/>
</dbReference>
<gene>
    <name evidence="6" type="ORF">OBRU01_15957</name>
</gene>
<dbReference type="InterPro" id="IPR036055">
    <property type="entry name" value="LDL_receptor-like_sf"/>
</dbReference>
<feature type="disulfide bond" evidence="2">
    <location>
        <begin position="220"/>
        <end position="238"/>
    </location>
</feature>
<dbReference type="STRING" id="104452.A0A0L7L433"/>
<name>A0A0L7L433_OPEBR</name>
<proteinExistence type="predicted"/>
<dbReference type="Proteomes" id="UP000037510">
    <property type="component" value="Unassembled WGS sequence"/>
</dbReference>
<organism evidence="6 7">
    <name type="scientific">Operophtera brumata</name>
    <name type="common">Winter moth</name>
    <name type="synonym">Phalaena brumata</name>
    <dbReference type="NCBI Taxonomy" id="104452"/>
    <lineage>
        <taxon>Eukaryota</taxon>
        <taxon>Metazoa</taxon>
        <taxon>Ecdysozoa</taxon>
        <taxon>Arthropoda</taxon>
        <taxon>Hexapoda</taxon>
        <taxon>Insecta</taxon>
        <taxon>Pterygota</taxon>
        <taxon>Neoptera</taxon>
        <taxon>Endopterygota</taxon>
        <taxon>Lepidoptera</taxon>
        <taxon>Glossata</taxon>
        <taxon>Ditrysia</taxon>
        <taxon>Geometroidea</taxon>
        <taxon>Geometridae</taxon>
        <taxon>Larentiinae</taxon>
        <taxon>Operophtera</taxon>
    </lineage>
</organism>
<feature type="non-terminal residue" evidence="6">
    <location>
        <position position="411"/>
    </location>
</feature>
<dbReference type="GO" id="GO:0006508">
    <property type="term" value="P:proteolysis"/>
    <property type="evidence" value="ECO:0007669"/>
    <property type="project" value="InterPro"/>
</dbReference>
<evidence type="ECO:0000313" key="7">
    <source>
        <dbReference type="Proteomes" id="UP000037510"/>
    </source>
</evidence>
<dbReference type="PANTHER" id="PTHR24252">
    <property type="entry name" value="ACROSIN-RELATED"/>
    <property type="match status" value="1"/>
</dbReference>
<dbReference type="PANTHER" id="PTHR24252:SF7">
    <property type="entry name" value="HYALIN"/>
    <property type="match status" value="1"/>
</dbReference>
<dbReference type="GO" id="GO:0004252">
    <property type="term" value="F:serine-type endopeptidase activity"/>
    <property type="evidence" value="ECO:0007669"/>
    <property type="project" value="InterPro"/>
</dbReference>
<dbReference type="SMART" id="SM00192">
    <property type="entry name" value="LDLa"/>
    <property type="match status" value="1"/>
</dbReference>
<evidence type="ECO:0000259" key="5">
    <source>
        <dbReference type="PROSITE" id="PS50923"/>
    </source>
</evidence>
<reference evidence="6 7" key="1">
    <citation type="journal article" date="2015" name="Genome Biol. Evol.">
        <title>The genome of winter moth (Operophtera brumata) provides a genomic perspective on sexual dimorphism and phenology.</title>
        <authorList>
            <person name="Derks M.F."/>
            <person name="Smit S."/>
            <person name="Salis L."/>
            <person name="Schijlen E."/>
            <person name="Bossers A."/>
            <person name="Mateman C."/>
            <person name="Pijl A.S."/>
            <person name="de Ridder D."/>
            <person name="Groenen M.A."/>
            <person name="Visser M.E."/>
            <person name="Megens H.J."/>
        </authorList>
    </citation>
    <scope>NUCLEOTIDE SEQUENCE [LARGE SCALE GENOMIC DNA]</scope>
    <source>
        <strain evidence="6">WM2013NL</strain>
        <tissue evidence="6">Head and thorax</tissue>
    </source>
</reference>
<feature type="domain" description="Sushi" evidence="5">
    <location>
        <begin position="291"/>
        <end position="357"/>
    </location>
</feature>
<feature type="domain" description="Peptidase S1" evidence="4">
    <location>
        <begin position="22"/>
        <end position="354"/>
    </location>
</feature>
<dbReference type="InterPro" id="IPR043504">
    <property type="entry name" value="Peptidase_S1_PA_chymotrypsin"/>
</dbReference>
<dbReference type="Pfam" id="PF00089">
    <property type="entry name" value="Trypsin"/>
    <property type="match status" value="1"/>
</dbReference>
<dbReference type="PROSITE" id="PS50240">
    <property type="entry name" value="TRYPSIN_DOM"/>
    <property type="match status" value="1"/>
</dbReference>
<dbReference type="InterPro" id="IPR000436">
    <property type="entry name" value="Sushi_SCR_CCP_dom"/>
</dbReference>
<dbReference type="PROSITE" id="PS50923">
    <property type="entry name" value="SUSHI"/>
    <property type="match status" value="1"/>
</dbReference>
<dbReference type="SUPFAM" id="SSF50494">
    <property type="entry name" value="Trypsin-like serine proteases"/>
    <property type="match status" value="1"/>
</dbReference>
<comment type="caution">
    <text evidence="3">Lacks conserved residue(s) required for the propagation of feature annotation.</text>
</comment>
<evidence type="ECO:0000313" key="6">
    <source>
        <dbReference type="EMBL" id="KOB70059.1"/>
    </source>
</evidence>
<dbReference type="InterPro" id="IPR009003">
    <property type="entry name" value="Peptidase_S1_PA"/>
</dbReference>
<dbReference type="SUPFAM" id="SSF57535">
    <property type="entry name" value="Complement control module/SCR domain"/>
    <property type="match status" value="1"/>
</dbReference>